<comment type="caution">
    <text evidence="2">The sequence shown here is derived from an EMBL/GenBank/DDBJ whole genome shotgun (WGS) entry which is preliminary data.</text>
</comment>
<accession>A0A9J6A3I7</accession>
<proteinExistence type="predicted"/>
<dbReference type="AlphaFoldDB" id="A0A9J6A3I7"/>
<keyword evidence="3" id="KW-1185">Reference proteome</keyword>
<sequence>MGTPAGGPLPAIVEINNPPKGDSFNPKISKDISPTYASSVTYPYSNMTTNRMEQGIAISRRTTHNGMPTVIFKASDYYGVMTTSCRRTIVGRFLKSRP</sequence>
<dbReference type="OrthoDB" id="1305791at2759"/>
<evidence type="ECO:0000313" key="2">
    <source>
        <dbReference type="EMBL" id="KAG5618663.1"/>
    </source>
</evidence>
<evidence type="ECO:0000313" key="3">
    <source>
        <dbReference type="Proteomes" id="UP000824120"/>
    </source>
</evidence>
<name>A0A9J6A3I7_SOLCO</name>
<reference evidence="2 3" key="1">
    <citation type="submission" date="2020-09" db="EMBL/GenBank/DDBJ databases">
        <title>De no assembly of potato wild relative species, Solanum commersonii.</title>
        <authorList>
            <person name="Cho K."/>
        </authorList>
    </citation>
    <scope>NUCLEOTIDE SEQUENCE [LARGE SCALE GENOMIC DNA]</scope>
    <source>
        <strain evidence="2">LZ3.2</strain>
        <tissue evidence="2">Leaf</tissue>
    </source>
</reference>
<gene>
    <name evidence="2" type="ORF">H5410_018487</name>
</gene>
<organism evidence="2 3">
    <name type="scientific">Solanum commersonii</name>
    <name type="common">Commerson's wild potato</name>
    <name type="synonym">Commerson's nightshade</name>
    <dbReference type="NCBI Taxonomy" id="4109"/>
    <lineage>
        <taxon>Eukaryota</taxon>
        <taxon>Viridiplantae</taxon>
        <taxon>Streptophyta</taxon>
        <taxon>Embryophyta</taxon>
        <taxon>Tracheophyta</taxon>
        <taxon>Spermatophyta</taxon>
        <taxon>Magnoliopsida</taxon>
        <taxon>eudicotyledons</taxon>
        <taxon>Gunneridae</taxon>
        <taxon>Pentapetalae</taxon>
        <taxon>asterids</taxon>
        <taxon>lamiids</taxon>
        <taxon>Solanales</taxon>
        <taxon>Solanaceae</taxon>
        <taxon>Solanoideae</taxon>
        <taxon>Solaneae</taxon>
        <taxon>Solanum</taxon>
    </lineage>
</organism>
<protein>
    <submittedName>
        <fullName evidence="2">Uncharacterized protein</fullName>
    </submittedName>
</protein>
<dbReference type="EMBL" id="JACXVP010000003">
    <property type="protein sequence ID" value="KAG5618663.1"/>
    <property type="molecule type" value="Genomic_DNA"/>
</dbReference>
<dbReference type="Proteomes" id="UP000824120">
    <property type="component" value="Chromosome 3"/>
</dbReference>
<feature type="region of interest" description="Disordered" evidence="1">
    <location>
        <begin position="1"/>
        <end position="29"/>
    </location>
</feature>
<evidence type="ECO:0000256" key="1">
    <source>
        <dbReference type="SAM" id="MobiDB-lite"/>
    </source>
</evidence>